<dbReference type="SUPFAM" id="SSF50621">
    <property type="entry name" value="Alanine racemase C-terminal domain-like"/>
    <property type="match status" value="1"/>
</dbReference>
<dbReference type="SUPFAM" id="SSF51419">
    <property type="entry name" value="PLP-binding barrel"/>
    <property type="match status" value="1"/>
</dbReference>
<keyword evidence="2 4" id="KW-0663">Pyridoxal phosphate</keyword>
<evidence type="ECO:0000256" key="2">
    <source>
        <dbReference type="ARBA" id="ARBA00022898"/>
    </source>
</evidence>
<proteinExistence type="inferred from homology"/>
<dbReference type="Pfam" id="PF01168">
    <property type="entry name" value="Ala_racemase_N"/>
    <property type="match status" value="1"/>
</dbReference>
<reference evidence="8 9" key="1">
    <citation type="journal article" date="2017" name="Nature">
        <title>Atmospheric trace gases support primary production in Antarctic desert surface soil.</title>
        <authorList>
            <person name="Ji M."/>
            <person name="Greening C."/>
            <person name="Vanwonterghem I."/>
            <person name="Carere C.R."/>
            <person name="Bay S.K."/>
            <person name="Steen J.A."/>
            <person name="Montgomery K."/>
            <person name="Lines T."/>
            <person name="Beardall J."/>
            <person name="van Dorst J."/>
            <person name="Snape I."/>
            <person name="Stott M.B."/>
            <person name="Hugenholtz P."/>
            <person name="Ferrari B.C."/>
        </authorList>
    </citation>
    <scope>NUCLEOTIDE SEQUENCE [LARGE SCALE GENOMIC DNA]</scope>
    <source>
        <strain evidence="8">RRmetagenome_bin12</strain>
    </source>
</reference>
<gene>
    <name evidence="8" type="primary">alr</name>
    <name evidence="8" type="ORF">DLM65_08555</name>
</gene>
<accession>A0A2W5ZBN5</accession>
<dbReference type="GO" id="GO:0008784">
    <property type="term" value="F:alanine racemase activity"/>
    <property type="evidence" value="ECO:0007669"/>
    <property type="project" value="UniProtKB-UniRule"/>
</dbReference>
<protein>
    <recommendedName>
        <fullName evidence="4">Alanine racemase</fullName>
        <ecNumber evidence="4">5.1.1.1</ecNumber>
    </recommendedName>
</protein>
<dbReference type="CDD" id="cd00430">
    <property type="entry name" value="PLPDE_III_AR"/>
    <property type="match status" value="1"/>
</dbReference>
<evidence type="ECO:0000256" key="6">
    <source>
        <dbReference type="PIRSR" id="PIRSR600821-52"/>
    </source>
</evidence>
<dbReference type="InterPro" id="IPR000821">
    <property type="entry name" value="Ala_racemase"/>
</dbReference>
<evidence type="ECO:0000313" key="8">
    <source>
        <dbReference type="EMBL" id="PZR80285.1"/>
    </source>
</evidence>
<feature type="active site" description="Proton acceptor; specific for L-alanine" evidence="4">
    <location>
        <position position="264"/>
    </location>
</feature>
<sequence length="376" mass="38720">MQATVVTTKWAEIDAAALRDNAASLRAFAGDGCAVMAMVKANGYGHGAVTAANAALDGGATWLGVSAMVEAVELRRAGIGARLLNAGWTTPAEMAIAAANDVDVAVFTPADLAAARDASGTNRLRVHWKIDTGMGRLGTRLEDVEPMRAALLGARDAIDVAGIFTHFASADDEATDVTVAAHERFLAVVAESAESLGGPLVHCANSAAALRLPETHHDIIRPGIALYGYPPAHSGDAVRLRPAMRVCALVTQVKDVGPGDSVGYGREWMATRRTRVATVAAGYADGVDRRNGNRGAVIAGGAVCPIIGRISMDQLSIDVSEAGEIRAGDPVVLLGDEAGHRIDAADIAASIGTISYEVLCAVSSRVPRVAVNDSGG</sequence>
<dbReference type="UniPathway" id="UPA00042">
    <property type="reaction ID" value="UER00497"/>
</dbReference>
<comment type="pathway">
    <text evidence="4">Amino-acid biosynthesis; D-alanine biosynthesis; D-alanine from L-alanine: step 1/1.</text>
</comment>
<evidence type="ECO:0000256" key="3">
    <source>
        <dbReference type="ARBA" id="ARBA00023235"/>
    </source>
</evidence>
<dbReference type="NCBIfam" id="TIGR00492">
    <property type="entry name" value="alr"/>
    <property type="match status" value="1"/>
</dbReference>
<evidence type="ECO:0000256" key="1">
    <source>
        <dbReference type="ARBA" id="ARBA00001933"/>
    </source>
</evidence>
<dbReference type="Gene3D" id="2.40.37.10">
    <property type="entry name" value="Lyase, Ornithine Decarboxylase, Chain A, domain 1"/>
    <property type="match status" value="1"/>
</dbReference>
<keyword evidence="3 4" id="KW-0413">Isomerase</keyword>
<dbReference type="GO" id="GO:0030170">
    <property type="term" value="F:pyridoxal phosphate binding"/>
    <property type="evidence" value="ECO:0007669"/>
    <property type="project" value="UniProtKB-UniRule"/>
</dbReference>
<comment type="similarity">
    <text evidence="4">Belongs to the alanine racemase family.</text>
</comment>
<dbReference type="Gene3D" id="3.20.20.10">
    <property type="entry name" value="Alanine racemase"/>
    <property type="match status" value="1"/>
</dbReference>
<feature type="modified residue" description="N6-(pyridoxal phosphate)lysine" evidence="4 5">
    <location>
        <position position="40"/>
    </location>
</feature>
<dbReference type="InterPro" id="IPR029066">
    <property type="entry name" value="PLP-binding_barrel"/>
</dbReference>
<dbReference type="FunFam" id="3.20.20.10:FF:000002">
    <property type="entry name" value="Alanine racemase"/>
    <property type="match status" value="1"/>
</dbReference>
<dbReference type="PANTHER" id="PTHR30511:SF0">
    <property type="entry name" value="ALANINE RACEMASE, CATABOLIC-RELATED"/>
    <property type="match status" value="1"/>
</dbReference>
<organism evidence="8 9">
    <name type="scientific">Candidatus Aeolococcus gillhamiae</name>
    <dbReference type="NCBI Taxonomy" id="3127015"/>
    <lineage>
        <taxon>Bacteria</taxon>
        <taxon>Bacillati</taxon>
        <taxon>Candidatus Dormiibacterota</taxon>
        <taxon>Candidatus Dormibacteria</taxon>
        <taxon>Candidatus Aeolococcales</taxon>
        <taxon>Candidatus Aeolococcaceae</taxon>
        <taxon>Candidatus Aeolococcus</taxon>
    </lineage>
</organism>
<evidence type="ECO:0000259" key="7">
    <source>
        <dbReference type="SMART" id="SM01005"/>
    </source>
</evidence>
<dbReference type="Pfam" id="PF00842">
    <property type="entry name" value="Ala_racemase_C"/>
    <property type="match status" value="1"/>
</dbReference>
<evidence type="ECO:0000256" key="4">
    <source>
        <dbReference type="HAMAP-Rule" id="MF_01201"/>
    </source>
</evidence>
<feature type="domain" description="Alanine racemase C-terminal" evidence="7">
    <location>
        <begin position="243"/>
        <end position="371"/>
    </location>
</feature>
<dbReference type="InterPro" id="IPR011079">
    <property type="entry name" value="Ala_racemase_C"/>
</dbReference>
<comment type="caution">
    <text evidence="8">The sequence shown here is derived from an EMBL/GenBank/DDBJ whole genome shotgun (WGS) entry which is preliminary data.</text>
</comment>
<dbReference type="Proteomes" id="UP000248724">
    <property type="component" value="Unassembled WGS sequence"/>
</dbReference>
<feature type="binding site" evidence="4 6">
    <location>
        <position position="136"/>
    </location>
    <ligand>
        <name>substrate</name>
    </ligand>
</feature>
<dbReference type="EC" id="5.1.1.1" evidence="4"/>
<dbReference type="SMART" id="SM01005">
    <property type="entry name" value="Ala_racemase_C"/>
    <property type="match status" value="1"/>
</dbReference>
<dbReference type="GO" id="GO:0030632">
    <property type="term" value="P:D-alanine biosynthetic process"/>
    <property type="evidence" value="ECO:0007669"/>
    <property type="project" value="UniProtKB-UniRule"/>
</dbReference>
<evidence type="ECO:0000313" key="9">
    <source>
        <dbReference type="Proteomes" id="UP000248724"/>
    </source>
</evidence>
<comment type="catalytic activity">
    <reaction evidence="4">
        <text>L-alanine = D-alanine</text>
        <dbReference type="Rhea" id="RHEA:20249"/>
        <dbReference type="ChEBI" id="CHEBI:57416"/>
        <dbReference type="ChEBI" id="CHEBI:57972"/>
        <dbReference type="EC" id="5.1.1.1"/>
    </reaction>
</comment>
<name>A0A2W5ZBN5_9BACT</name>
<dbReference type="AlphaFoldDB" id="A0A2W5ZBN5"/>
<comment type="function">
    <text evidence="4">Catalyzes the interconversion of L-alanine and D-alanine. May also act on other amino acids.</text>
</comment>
<dbReference type="GO" id="GO:0005829">
    <property type="term" value="C:cytosol"/>
    <property type="evidence" value="ECO:0007669"/>
    <property type="project" value="TreeGrafter"/>
</dbReference>
<evidence type="ECO:0000256" key="5">
    <source>
        <dbReference type="PIRSR" id="PIRSR600821-50"/>
    </source>
</evidence>
<dbReference type="HAMAP" id="MF_01201">
    <property type="entry name" value="Ala_racemase"/>
    <property type="match status" value="1"/>
</dbReference>
<feature type="active site" description="Proton acceptor; specific for D-alanine" evidence="4">
    <location>
        <position position="40"/>
    </location>
</feature>
<comment type="cofactor">
    <cofactor evidence="1 4 5">
        <name>pyridoxal 5'-phosphate</name>
        <dbReference type="ChEBI" id="CHEBI:597326"/>
    </cofactor>
</comment>
<dbReference type="InterPro" id="IPR001608">
    <property type="entry name" value="Ala_racemase_N"/>
</dbReference>
<dbReference type="EMBL" id="QHBU01000159">
    <property type="protein sequence ID" value="PZR80285.1"/>
    <property type="molecule type" value="Genomic_DNA"/>
</dbReference>
<feature type="binding site" evidence="4 6">
    <location>
        <position position="312"/>
    </location>
    <ligand>
        <name>substrate</name>
    </ligand>
</feature>
<dbReference type="PANTHER" id="PTHR30511">
    <property type="entry name" value="ALANINE RACEMASE"/>
    <property type="match status" value="1"/>
</dbReference>
<dbReference type="InterPro" id="IPR009006">
    <property type="entry name" value="Ala_racemase/Decarboxylase_C"/>
</dbReference>
<dbReference type="PRINTS" id="PR00992">
    <property type="entry name" value="ALARACEMASE"/>
</dbReference>